<dbReference type="EMBL" id="APWK03000028">
    <property type="protein sequence ID" value="PHH54323.1"/>
    <property type="molecule type" value="Genomic_DNA"/>
</dbReference>
<accession>A0A2C5XAC3</accession>
<dbReference type="Proteomes" id="UP000222788">
    <property type="component" value="Unassembled WGS sequence"/>
</dbReference>
<keyword evidence="2" id="KW-1185">Reference proteome</keyword>
<organism evidence="1 2">
    <name type="scientific">Ceratocystis fimbriata CBS 114723</name>
    <dbReference type="NCBI Taxonomy" id="1035309"/>
    <lineage>
        <taxon>Eukaryota</taxon>
        <taxon>Fungi</taxon>
        <taxon>Dikarya</taxon>
        <taxon>Ascomycota</taxon>
        <taxon>Pezizomycotina</taxon>
        <taxon>Sordariomycetes</taxon>
        <taxon>Hypocreomycetidae</taxon>
        <taxon>Microascales</taxon>
        <taxon>Ceratocystidaceae</taxon>
        <taxon>Ceratocystis</taxon>
    </lineage>
</organism>
<comment type="caution">
    <text evidence="1">The sequence shown here is derived from an EMBL/GenBank/DDBJ whole genome shotgun (WGS) entry which is preliminary data.</text>
</comment>
<gene>
    <name evidence="1" type="ORF">CFIMG_000644RA</name>
</gene>
<reference evidence="1 2" key="2">
    <citation type="journal article" date="2013" name="IMA Fungus">
        <title>IMA Genome-F 1: Ceratocystis fimbriata: Draft nuclear genome sequence for the plant pathogen, Ceratocystis fimbriata.</title>
        <authorList>
            <person name="Wilken P.M."/>
            <person name="Steenkamp E.T."/>
            <person name="Wingfield M.J."/>
            <person name="de Beer Z.W."/>
            <person name="Wingfield B.D."/>
        </authorList>
    </citation>
    <scope>NUCLEOTIDE SEQUENCE [LARGE SCALE GENOMIC DNA]</scope>
    <source>
        <strain evidence="1 2">CBS 114723</strain>
    </source>
</reference>
<protein>
    <submittedName>
        <fullName evidence="1">Uncharacterized protein</fullName>
    </submittedName>
</protein>
<reference evidence="1 2" key="1">
    <citation type="journal article" date="2013" name="Fungal Biol.">
        <title>Analysis of microsatellite markers in the genome of the plant pathogen Ceratocystis fimbriata.</title>
        <authorList>
            <person name="Simpson M.C."/>
            <person name="Wilken P.M."/>
            <person name="Coetzee M.P."/>
            <person name="Wingfield M.J."/>
            <person name="Wingfield B.D."/>
        </authorList>
    </citation>
    <scope>NUCLEOTIDE SEQUENCE [LARGE SCALE GENOMIC DNA]</scope>
    <source>
        <strain evidence="1 2">CBS 114723</strain>
    </source>
</reference>
<evidence type="ECO:0000313" key="2">
    <source>
        <dbReference type="Proteomes" id="UP000222788"/>
    </source>
</evidence>
<name>A0A2C5XAC3_9PEZI</name>
<proteinExistence type="predicted"/>
<sequence>MRPNPTEYGPAVLRSLDESEAEPMNVARVFSSCVKKKHTSRPSCENRAPHVRRSRGRAVRFMTLAARLLASPLVVKSIDMSVELALISVVLSSSSLELDSSGLNLDKSVKLCTFFKKRRLLSWRGFWRPCKYCPGCQRSEPQSTGSPV</sequence>
<evidence type="ECO:0000313" key="1">
    <source>
        <dbReference type="EMBL" id="PHH54323.1"/>
    </source>
</evidence>
<dbReference type="AlphaFoldDB" id="A0A2C5XAC3"/>